<accession>A0ABU1U5L8</accession>
<evidence type="ECO:0000313" key="4">
    <source>
        <dbReference type="Proteomes" id="UP001258181"/>
    </source>
</evidence>
<dbReference type="EMBL" id="JAVDWA010000010">
    <property type="protein sequence ID" value="MDR7074741.1"/>
    <property type="molecule type" value="Genomic_DNA"/>
</dbReference>
<proteinExistence type="inferred from homology"/>
<organism evidence="3 4">
    <name type="scientific">Fictibacillus barbaricus</name>
    <dbReference type="NCBI Taxonomy" id="182136"/>
    <lineage>
        <taxon>Bacteria</taxon>
        <taxon>Bacillati</taxon>
        <taxon>Bacillota</taxon>
        <taxon>Bacilli</taxon>
        <taxon>Bacillales</taxon>
        <taxon>Fictibacillaceae</taxon>
        <taxon>Fictibacillus</taxon>
    </lineage>
</organism>
<dbReference type="PANTHER" id="PTHR33988:SF2">
    <property type="entry name" value="ENDORIBONUCLEASE MAZF"/>
    <property type="match status" value="1"/>
</dbReference>
<dbReference type="InterPro" id="IPR011067">
    <property type="entry name" value="Plasmid_toxin/cell-grow_inhib"/>
</dbReference>
<keyword evidence="2" id="KW-1277">Toxin-antitoxin system</keyword>
<sequence>MQLKRGDILYCELDGIKSELYGVRPVVVVSNQLANRYSPVIIGCPLTTSIRTKQKKLPTHVLLNEDDVEQLSGIIETSVILCEQIRGISKQRIISQPIARLNEETLKIVEKSMLIAIGCHQYII</sequence>
<dbReference type="PANTHER" id="PTHR33988">
    <property type="entry name" value="ENDORIBONUCLEASE MAZF-RELATED"/>
    <property type="match status" value="1"/>
</dbReference>
<dbReference type="InterPro" id="IPR003477">
    <property type="entry name" value="PemK-like"/>
</dbReference>
<keyword evidence="3" id="KW-0378">Hydrolase</keyword>
<dbReference type="Proteomes" id="UP001258181">
    <property type="component" value="Unassembled WGS sequence"/>
</dbReference>
<dbReference type="GO" id="GO:0016787">
    <property type="term" value="F:hydrolase activity"/>
    <property type="evidence" value="ECO:0007669"/>
    <property type="project" value="UniProtKB-KW"/>
</dbReference>
<dbReference type="EC" id="3.1.-.-" evidence="3"/>
<dbReference type="RefSeq" id="WP_310262188.1">
    <property type="nucleotide sequence ID" value="NZ_JAVDWA010000010.1"/>
</dbReference>
<comment type="similarity">
    <text evidence="1">Belongs to the PemK/MazF family.</text>
</comment>
<dbReference type="Gene3D" id="2.30.30.110">
    <property type="match status" value="1"/>
</dbReference>
<dbReference type="Pfam" id="PF02452">
    <property type="entry name" value="PemK_toxin"/>
    <property type="match status" value="1"/>
</dbReference>
<evidence type="ECO:0000313" key="3">
    <source>
        <dbReference type="EMBL" id="MDR7074741.1"/>
    </source>
</evidence>
<dbReference type="SUPFAM" id="SSF50118">
    <property type="entry name" value="Cell growth inhibitor/plasmid maintenance toxic component"/>
    <property type="match status" value="1"/>
</dbReference>
<gene>
    <name evidence="3" type="ORF">J2X07_003738</name>
</gene>
<protein>
    <submittedName>
        <fullName evidence="3">mRNA interferase MazF</fullName>
        <ecNumber evidence="3">3.1.-.-</ecNumber>
    </submittedName>
</protein>
<comment type="caution">
    <text evidence="3">The sequence shown here is derived from an EMBL/GenBank/DDBJ whole genome shotgun (WGS) entry which is preliminary data.</text>
</comment>
<keyword evidence="4" id="KW-1185">Reference proteome</keyword>
<evidence type="ECO:0000256" key="1">
    <source>
        <dbReference type="ARBA" id="ARBA00007521"/>
    </source>
</evidence>
<evidence type="ECO:0000256" key="2">
    <source>
        <dbReference type="ARBA" id="ARBA00022649"/>
    </source>
</evidence>
<reference evidence="3 4" key="1">
    <citation type="submission" date="2023-07" db="EMBL/GenBank/DDBJ databases">
        <title>Sorghum-associated microbial communities from plants grown in Nebraska, USA.</title>
        <authorList>
            <person name="Schachtman D."/>
        </authorList>
    </citation>
    <scope>NUCLEOTIDE SEQUENCE [LARGE SCALE GENOMIC DNA]</scope>
    <source>
        <strain evidence="3 4">BE211</strain>
    </source>
</reference>
<name>A0ABU1U5L8_9BACL</name>